<gene>
    <name evidence="2" type="ORF">S06H3_60806</name>
</gene>
<dbReference type="PANTHER" id="PTHR43576">
    <property type="entry name" value="ALPHA-L-ARABINOFURANOSIDASE C-RELATED"/>
    <property type="match status" value="1"/>
</dbReference>
<comment type="caution">
    <text evidence="2">The sequence shown here is derived from an EMBL/GenBank/DDBJ whole genome shotgun (WGS) entry which is preliminary data.</text>
</comment>
<accession>X1NUF3</accession>
<protein>
    <recommendedName>
        <fullName evidence="1">Alpha-L-arabinofuranosidase 1 catalytic domain-containing protein</fullName>
    </recommendedName>
</protein>
<name>X1NUF3_9ZZZZ</name>
<feature type="non-terminal residue" evidence="2">
    <location>
        <position position="71"/>
    </location>
</feature>
<dbReference type="AlphaFoldDB" id="X1NUF3"/>
<evidence type="ECO:0000313" key="2">
    <source>
        <dbReference type="EMBL" id="GAI47672.1"/>
    </source>
</evidence>
<dbReference type="InterPro" id="IPR017853">
    <property type="entry name" value="GH"/>
</dbReference>
<dbReference type="Pfam" id="PF22848">
    <property type="entry name" value="ASD1_dom"/>
    <property type="match status" value="1"/>
</dbReference>
<proteinExistence type="predicted"/>
<dbReference type="GO" id="GO:0000272">
    <property type="term" value="P:polysaccharide catabolic process"/>
    <property type="evidence" value="ECO:0007669"/>
    <property type="project" value="TreeGrafter"/>
</dbReference>
<organism evidence="2">
    <name type="scientific">marine sediment metagenome</name>
    <dbReference type="NCBI Taxonomy" id="412755"/>
    <lineage>
        <taxon>unclassified sequences</taxon>
        <taxon>metagenomes</taxon>
        <taxon>ecological metagenomes</taxon>
    </lineage>
</organism>
<dbReference type="Gene3D" id="3.20.20.80">
    <property type="entry name" value="Glycosidases"/>
    <property type="match status" value="1"/>
</dbReference>
<dbReference type="SUPFAM" id="SSF51445">
    <property type="entry name" value="(Trans)glycosidases"/>
    <property type="match status" value="1"/>
</dbReference>
<reference evidence="2" key="1">
    <citation type="journal article" date="2014" name="Front. Microbiol.">
        <title>High frequency of phylogenetically diverse reductive dehalogenase-homologous genes in deep subseafloor sedimentary metagenomes.</title>
        <authorList>
            <person name="Kawai M."/>
            <person name="Futagami T."/>
            <person name="Toyoda A."/>
            <person name="Takaki Y."/>
            <person name="Nishi S."/>
            <person name="Hori S."/>
            <person name="Arai W."/>
            <person name="Tsubouchi T."/>
            <person name="Morono Y."/>
            <person name="Uchiyama I."/>
            <person name="Ito T."/>
            <person name="Fujiyama A."/>
            <person name="Inagaki F."/>
            <person name="Takami H."/>
        </authorList>
    </citation>
    <scope>NUCLEOTIDE SEQUENCE</scope>
    <source>
        <strain evidence="2">Expedition CK06-06</strain>
    </source>
</reference>
<dbReference type="EMBL" id="BARV01039737">
    <property type="protein sequence ID" value="GAI47672.1"/>
    <property type="molecule type" value="Genomic_DNA"/>
</dbReference>
<dbReference type="InterPro" id="IPR055235">
    <property type="entry name" value="ASD1_cat"/>
</dbReference>
<evidence type="ECO:0000259" key="1">
    <source>
        <dbReference type="Pfam" id="PF22848"/>
    </source>
</evidence>
<sequence>MGSGSMEEAQSWVEYCNCSGDTYYANLRRKHGREKPYGVKYWGLGNEVYGDWQIGQKNAEDYASEAREYAK</sequence>
<dbReference type="PANTHER" id="PTHR43576:SF3">
    <property type="entry name" value="ALPHA-L-ARABINOFURANOSIDASE C"/>
    <property type="match status" value="1"/>
</dbReference>
<feature type="domain" description="Alpha-L-arabinofuranosidase 1 catalytic" evidence="1">
    <location>
        <begin position="6"/>
        <end position="50"/>
    </location>
</feature>